<accession>A0AAV4UQX8</accession>
<gene>
    <name evidence="1" type="ORF">CEXT_248921</name>
</gene>
<evidence type="ECO:0000313" key="2">
    <source>
        <dbReference type="Proteomes" id="UP001054945"/>
    </source>
</evidence>
<organism evidence="1 2">
    <name type="scientific">Caerostris extrusa</name>
    <name type="common">Bark spider</name>
    <name type="synonym">Caerostris bankana</name>
    <dbReference type="NCBI Taxonomy" id="172846"/>
    <lineage>
        <taxon>Eukaryota</taxon>
        <taxon>Metazoa</taxon>
        <taxon>Ecdysozoa</taxon>
        <taxon>Arthropoda</taxon>
        <taxon>Chelicerata</taxon>
        <taxon>Arachnida</taxon>
        <taxon>Araneae</taxon>
        <taxon>Araneomorphae</taxon>
        <taxon>Entelegynae</taxon>
        <taxon>Araneoidea</taxon>
        <taxon>Araneidae</taxon>
        <taxon>Caerostris</taxon>
    </lineage>
</organism>
<dbReference type="Proteomes" id="UP001054945">
    <property type="component" value="Unassembled WGS sequence"/>
</dbReference>
<comment type="caution">
    <text evidence="1">The sequence shown here is derived from an EMBL/GenBank/DDBJ whole genome shotgun (WGS) entry which is preliminary data.</text>
</comment>
<sequence length="145" mass="16596">MVCVCSFSKGCGFFRTSNPIYYHQIPSPLPGPHLRSTNPISTTGIPFTIIKSPLHFRDPIYFWDPIYYQNPIPTSGIPFTINKSHFHYRDPIYDPQIPSPLPGSHLLTSNLLSTSGVPFTIIKSHPHFWDSIYYHQIPSPRHSIF</sequence>
<name>A0AAV4UQX8_CAEEX</name>
<keyword evidence="2" id="KW-1185">Reference proteome</keyword>
<protein>
    <submittedName>
        <fullName evidence="1">Uncharacterized protein</fullName>
    </submittedName>
</protein>
<proteinExistence type="predicted"/>
<evidence type="ECO:0000313" key="1">
    <source>
        <dbReference type="EMBL" id="GIY60189.1"/>
    </source>
</evidence>
<dbReference type="EMBL" id="BPLR01013292">
    <property type="protein sequence ID" value="GIY60189.1"/>
    <property type="molecule type" value="Genomic_DNA"/>
</dbReference>
<reference evidence="1 2" key="1">
    <citation type="submission" date="2021-06" db="EMBL/GenBank/DDBJ databases">
        <title>Caerostris extrusa draft genome.</title>
        <authorList>
            <person name="Kono N."/>
            <person name="Arakawa K."/>
        </authorList>
    </citation>
    <scope>NUCLEOTIDE SEQUENCE [LARGE SCALE GENOMIC DNA]</scope>
</reference>
<dbReference type="AlphaFoldDB" id="A0AAV4UQX8"/>